<accession>A0AAF1B0D2</accession>
<dbReference type="SUPFAM" id="SSF52743">
    <property type="entry name" value="Subtilisin-like"/>
    <property type="match status" value="1"/>
</dbReference>
<feature type="domain" description="Peptidase S8/S53" evidence="5">
    <location>
        <begin position="9"/>
        <end position="143"/>
    </location>
</feature>
<organism evidence="6 7">
    <name type="scientific">Daucus carota subsp. sativus</name>
    <name type="common">Carrot</name>
    <dbReference type="NCBI Taxonomy" id="79200"/>
    <lineage>
        <taxon>Eukaryota</taxon>
        <taxon>Viridiplantae</taxon>
        <taxon>Streptophyta</taxon>
        <taxon>Embryophyta</taxon>
        <taxon>Tracheophyta</taxon>
        <taxon>Spermatophyta</taxon>
        <taxon>Magnoliopsida</taxon>
        <taxon>eudicotyledons</taxon>
        <taxon>Gunneridae</taxon>
        <taxon>Pentapetalae</taxon>
        <taxon>asterids</taxon>
        <taxon>campanulids</taxon>
        <taxon>Apiales</taxon>
        <taxon>Apiaceae</taxon>
        <taxon>Apioideae</taxon>
        <taxon>Scandiceae</taxon>
        <taxon>Daucinae</taxon>
        <taxon>Daucus</taxon>
        <taxon>Daucus sect. Daucus</taxon>
    </lineage>
</organism>
<dbReference type="InterPro" id="IPR000209">
    <property type="entry name" value="Peptidase_S8/S53_dom"/>
</dbReference>
<feature type="region of interest" description="Disordered" evidence="4">
    <location>
        <begin position="1"/>
        <end position="24"/>
    </location>
</feature>
<evidence type="ECO:0000313" key="7">
    <source>
        <dbReference type="Proteomes" id="UP000077755"/>
    </source>
</evidence>
<dbReference type="GO" id="GO:0006508">
    <property type="term" value="P:proteolysis"/>
    <property type="evidence" value="ECO:0007669"/>
    <property type="project" value="InterPro"/>
</dbReference>
<dbReference type="Gene3D" id="3.50.30.30">
    <property type="match status" value="1"/>
</dbReference>
<keyword evidence="7" id="KW-1185">Reference proteome</keyword>
<dbReference type="PANTHER" id="PTHR10795">
    <property type="entry name" value="PROPROTEIN CONVERTASE SUBTILISIN/KEXIN"/>
    <property type="match status" value="1"/>
</dbReference>
<dbReference type="Proteomes" id="UP000077755">
    <property type="component" value="Chromosome 5"/>
</dbReference>
<protein>
    <recommendedName>
        <fullName evidence="5">Peptidase S8/S53 domain-containing protein</fullName>
    </recommendedName>
</protein>
<reference evidence="6" key="1">
    <citation type="journal article" date="2016" name="Nat. Genet.">
        <title>A high-quality carrot genome assembly provides new insights into carotenoid accumulation and asterid genome evolution.</title>
        <authorList>
            <person name="Iorizzo M."/>
            <person name="Ellison S."/>
            <person name="Senalik D."/>
            <person name="Zeng P."/>
            <person name="Satapoomin P."/>
            <person name="Huang J."/>
            <person name="Bowman M."/>
            <person name="Iovene M."/>
            <person name="Sanseverino W."/>
            <person name="Cavagnaro P."/>
            <person name="Yildiz M."/>
            <person name="Macko-Podgorni A."/>
            <person name="Moranska E."/>
            <person name="Grzebelus E."/>
            <person name="Grzebelus D."/>
            <person name="Ashrafi H."/>
            <person name="Zheng Z."/>
            <person name="Cheng S."/>
            <person name="Spooner D."/>
            <person name="Van Deynze A."/>
            <person name="Simon P."/>
        </authorList>
    </citation>
    <scope>NUCLEOTIDE SEQUENCE</scope>
    <source>
        <tissue evidence="6">Leaf</tissue>
    </source>
</reference>
<dbReference type="Pfam" id="PF00082">
    <property type="entry name" value="Peptidase_S8"/>
    <property type="match status" value="1"/>
</dbReference>
<reference evidence="6" key="2">
    <citation type="submission" date="2022-03" db="EMBL/GenBank/DDBJ databases">
        <title>Draft title - Genomic analysis of global carrot germplasm unveils the trajectory of domestication and the origin of high carotenoid orange carrot.</title>
        <authorList>
            <person name="Iorizzo M."/>
            <person name="Ellison S."/>
            <person name="Senalik D."/>
            <person name="Macko-Podgorni A."/>
            <person name="Grzebelus D."/>
            <person name="Bostan H."/>
            <person name="Rolling W."/>
            <person name="Curaba J."/>
            <person name="Simon P."/>
        </authorList>
    </citation>
    <scope>NUCLEOTIDE SEQUENCE</scope>
    <source>
        <tissue evidence="6">Leaf</tissue>
    </source>
</reference>
<evidence type="ECO:0000256" key="4">
    <source>
        <dbReference type="SAM" id="MobiDB-lite"/>
    </source>
</evidence>
<gene>
    <name evidence="6" type="ORF">DCAR_0520767</name>
</gene>
<evidence type="ECO:0000313" key="6">
    <source>
        <dbReference type="EMBL" id="WOH01385.1"/>
    </source>
</evidence>
<evidence type="ECO:0000259" key="5">
    <source>
        <dbReference type="Pfam" id="PF00082"/>
    </source>
</evidence>
<comment type="similarity">
    <text evidence="1 3">Belongs to the peptidase S8 family.</text>
</comment>
<dbReference type="GO" id="GO:0004252">
    <property type="term" value="F:serine-type endopeptidase activity"/>
    <property type="evidence" value="ECO:0007669"/>
    <property type="project" value="InterPro"/>
</dbReference>
<dbReference type="Gene3D" id="3.40.50.200">
    <property type="entry name" value="Peptidase S8/S53 domain"/>
    <property type="match status" value="1"/>
</dbReference>
<evidence type="ECO:0000256" key="2">
    <source>
        <dbReference type="ARBA" id="ARBA00022729"/>
    </source>
</evidence>
<dbReference type="InterPro" id="IPR036852">
    <property type="entry name" value="Peptidase_S8/S53_dom_sf"/>
</dbReference>
<keyword evidence="2" id="KW-0732">Signal</keyword>
<evidence type="ECO:0000256" key="3">
    <source>
        <dbReference type="PROSITE-ProRule" id="PRU01240"/>
    </source>
</evidence>
<dbReference type="PROSITE" id="PS51892">
    <property type="entry name" value="SUBTILASE"/>
    <property type="match status" value="1"/>
</dbReference>
<feature type="compositionally biased region" description="Basic and acidic residues" evidence="4">
    <location>
        <begin position="9"/>
        <end position="18"/>
    </location>
</feature>
<dbReference type="InterPro" id="IPR045051">
    <property type="entry name" value="SBT"/>
</dbReference>
<name>A0AAF1B0D2_DAUCS</name>
<dbReference type="AlphaFoldDB" id="A0AAF1B0D2"/>
<dbReference type="EMBL" id="CP093347">
    <property type="protein sequence ID" value="WOH01385.1"/>
    <property type="molecule type" value="Genomic_DNA"/>
</dbReference>
<sequence>MSVPGADIRSPRDAEGHGSHTSSTVAGQEVQNASFYGIGEGIARGGVPSARIAVYKVCWSFGCNDVDILAAFDDAIADGVDILSVSLGSNTATPYDKDSISIGSFHAMKKGILTSCAAGNSGPYRRMVSNYYPWALTVAASTMDRKLVTKVVLGDGQTFVVS</sequence>
<proteinExistence type="inferred from homology"/>
<comment type="caution">
    <text evidence="3">Lacks conserved residue(s) required for the propagation of feature annotation.</text>
</comment>
<evidence type="ECO:0000256" key="1">
    <source>
        <dbReference type="ARBA" id="ARBA00011073"/>
    </source>
</evidence>